<keyword evidence="1" id="KW-0479">Metal-binding</keyword>
<evidence type="ECO:0000256" key="2">
    <source>
        <dbReference type="ARBA" id="ARBA00022737"/>
    </source>
</evidence>
<dbReference type="PROSITE" id="PS00028">
    <property type="entry name" value="ZINC_FINGER_C2H2_1"/>
    <property type="match status" value="4"/>
</dbReference>
<proteinExistence type="evidence at transcript level"/>
<evidence type="ECO:0000313" key="7">
    <source>
        <dbReference type="EMBL" id="JAI15030.1"/>
    </source>
</evidence>
<accession>A0A0K8TM74</accession>
<dbReference type="PANTHER" id="PTHR24379">
    <property type="entry name" value="KRAB AND ZINC FINGER DOMAIN-CONTAINING"/>
    <property type="match status" value="1"/>
</dbReference>
<dbReference type="Pfam" id="PF00096">
    <property type="entry name" value="zf-C2H2"/>
    <property type="match status" value="2"/>
</dbReference>
<dbReference type="GO" id="GO:0008270">
    <property type="term" value="F:zinc ion binding"/>
    <property type="evidence" value="ECO:0007669"/>
    <property type="project" value="UniProtKB-KW"/>
</dbReference>
<evidence type="ECO:0000256" key="5">
    <source>
        <dbReference type="PROSITE-ProRule" id="PRU00042"/>
    </source>
</evidence>
<protein>
    <submittedName>
        <fullName evidence="7">Putative c2h2-type zn-finger protein</fullName>
    </submittedName>
</protein>
<feature type="non-terminal residue" evidence="7">
    <location>
        <position position="1"/>
    </location>
</feature>
<evidence type="ECO:0000256" key="4">
    <source>
        <dbReference type="ARBA" id="ARBA00022833"/>
    </source>
</evidence>
<name>A0A0K8TM74_TABBR</name>
<dbReference type="Gene3D" id="3.30.160.60">
    <property type="entry name" value="Classic Zinc Finger"/>
    <property type="match status" value="4"/>
</dbReference>
<feature type="domain" description="C2H2-type" evidence="6">
    <location>
        <begin position="92"/>
        <end position="119"/>
    </location>
</feature>
<keyword evidence="4" id="KW-0862">Zinc</keyword>
<dbReference type="SMART" id="SM00355">
    <property type="entry name" value="ZnF_C2H2"/>
    <property type="match status" value="5"/>
</dbReference>
<organism evidence="7">
    <name type="scientific">Tabanus bromius</name>
    <name type="common">Band-eyed brown horse fly</name>
    <dbReference type="NCBI Taxonomy" id="304241"/>
    <lineage>
        <taxon>Eukaryota</taxon>
        <taxon>Metazoa</taxon>
        <taxon>Ecdysozoa</taxon>
        <taxon>Arthropoda</taxon>
        <taxon>Hexapoda</taxon>
        <taxon>Insecta</taxon>
        <taxon>Pterygota</taxon>
        <taxon>Neoptera</taxon>
        <taxon>Endopterygota</taxon>
        <taxon>Diptera</taxon>
        <taxon>Brachycera</taxon>
        <taxon>Tabanomorpha</taxon>
        <taxon>Tabanoidea</taxon>
        <taxon>Tabanidae</taxon>
        <taxon>Tabanus</taxon>
    </lineage>
</organism>
<dbReference type="EMBL" id="GDAI01002573">
    <property type="protein sequence ID" value="JAI15030.1"/>
    <property type="molecule type" value="mRNA"/>
</dbReference>
<reference evidence="7" key="1">
    <citation type="journal article" date="2015" name="Insect Biochem. Mol. Biol.">
        <title>An insight into the sialome of the horse fly, Tabanus bromius.</title>
        <authorList>
            <person name="Ribeiro J.M."/>
            <person name="Kazimirova M."/>
            <person name="Takac P."/>
            <person name="Andersen J.F."/>
            <person name="Francischetti I.M."/>
        </authorList>
    </citation>
    <scope>NUCLEOTIDE SEQUENCE</scope>
</reference>
<feature type="domain" description="C2H2-type" evidence="6">
    <location>
        <begin position="64"/>
        <end position="91"/>
    </location>
</feature>
<keyword evidence="3 5" id="KW-0863">Zinc-finger</keyword>
<feature type="domain" description="C2H2-type" evidence="6">
    <location>
        <begin position="120"/>
        <end position="148"/>
    </location>
</feature>
<dbReference type="Pfam" id="PF13912">
    <property type="entry name" value="zf-C2H2_6"/>
    <property type="match status" value="2"/>
</dbReference>
<dbReference type="SUPFAM" id="SSF57667">
    <property type="entry name" value="beta-beta-alpha zinc fingers"/>
    <property type="match status" value="3"/>
</dbReference>
<dbReference type="InterPro" id="IPR013087">
    <property type="entry name" value="Znf_C2H2_type"/>
</dbReference>
<dbReference type="AlphaFoldDB" id="A0A0K8TM74"/>
<dbReference type="PANTHER" id="PTHR24379:SF121">
    <property type="entry name" value="C2H2-TYPE DOMAIN-CONTAINING PROTEIN"/>
    <property type="match status" value="1"/>
</dbReference>
<evidence type="ECO:0000256" key="3">
    <source>
        <dbReference type="ARBA" id="ARBA00022771"/>
    </source>
</evidence>
<sequence>CTLCDRTYTRRHNLFKHQSQHRPPEEWNCKCGDCGILFDHLRDLRRHLKSNMCLRGSHVPEINFVCTICDKQFKTLQRLKFHLTTHSSKRPCVCETCGKEFRSVNNLYQHKTTHSDVRKHKCDMCDKVFKRRGGLNQHKKAFHLKLRPHECPVCKHKFALKGDMQRCKHSALRDINGSKNLTL</sequence>
<keyword evidence="2" id="KW-0677">Repeat</keyword>
<dbReference type="InterPro" id="IPR036236">
    <property type="entry name" value="Znf_C2H2_sf"/>
</dbReference>
<evidence type="ECO:0000256" key="1">
    <source>
        <dbReference type="ARBA" id="ARBA00022723"/>
    </source>
</evidence>
<dbReference type="PROSITE" id="PS50157">
    <property type="entry name" value="ZINC_FINGER_C2H2_2"/>
    <property type="match status" value="4"/>
</dbReference>
<feature type="domain" description="C2H2-type" evidence="6">
    <location>
        <begin position="1"/>
        <end position="26"/>
    </location>
</feature>
<evidence type="ECO:0000259" key="6">
    <source>
        <dbReference type="PROSITE" id="PS50157"/>
    </source>
</evidence>